<feature type="compositionally biased region" description="Basic and acidic residues" evidence="1">
    <location>
        <begin position="55"/>
        <end position="70"/>
    </location>
</feature>
<evidence type="ECO:0000313" key="3">
    <source>
        <dbReference type="Proteomes" id="UP000181936"/>
    </source>
</evidence>
<gene>
    <name evidence="2" type="ORF">A9C19_14650</name>
</gene>
<name>A0A1L3MU78_9BACI</name>
<dbReference type="AlphaFoldDB" id="A0A1L3MU78"/>
<feature type="region of interest" description="Disordered" evidence="1">
    <location>
        <begin position="55"/>
        <end position="76"/>
    </location>
</feature>
<reference evidence="2 3" key="1">
    <citation type="journal article" date="2016" name="Sci. Rep.">
        <title>Complete genome sequence and transcriptomic analysis of a novel marine strain Bacillus weihaiensis reveals the mechanism of brown algae degradation.</title>
        <authorList>
            <person name="Zhu Y."/>
            <person name="Chen P."/>
            <person name="Bao Y."/>
            <person name="Men Y."/>
            <person name="Zeng Y."/>
            <person name="Yang J."/>
            <person name="Sun J."/>
            <person name="Sun Y."/>
        </authorList>
    </citation>
    <scope>NUCLEOTIDE SEQUENCE [LARGE SCALE GENOMIC DNA]</scope>
    <source>
        <strain evidence="2 3">Alg07</strain>
    </source>
</reference>
<keyword evidence="3" id="KW-1185">Reference proteome</keyword>
<dbReference type="OrthoDB" id="2390014at2"/>
<accession>A0A1L3MU78</accession>
<protein>
    <recommendedName>
        <fullName evidence="4">YbyB</fullName>
    </recommendedName>
</protein>
<dbReference type="EMBL" id="CP016020">
    <property type="protein sequence ID" value="APH05874.1"/>
    <property type="molecule type" value="Genomic_DNA"/>
</dbReference>
<evidence type="ECO:0000256" key="1">
    <source>
        <dbReference type="SAM" id="MobiDB-lite"/>
    </source>
</evidence>
<evidence type="ECO:0000313" key="2">
    <source>
        <dbReference type="EMBL" id="APH05874.1"/>
    </source>
</evidence>
<organism evidence="2 3">
    <name type="scientific">Bacillus weihaiensis</name>
    <dbReference type="NCBI Taxonomy" id="1547283"/>
    <lineage>
        <taxon>Bacteria</taxon>
        <taxon>Bacillati</taxon>
        <taxon>Bacillota</taxon>
        <taxon>Bacilli</taxon>
        <taxon>Bacillales</taxon>
        <taxon>Bacillaceae</taxon>
        <taxon>Bacillus</taxon>
    </lineage>
</organism>
<proteinExistence type="predicted"/>
<dbReference type="STRING" id="1547283.A9C19_14650"/>
<sequence>MVNNVLTKRNVILSGVALSTIGVTSYVLKSPSRKEKLVAKLSLMKNKVINATKTEEDPIVEKAGHPHPEDIPDNTMVSEGAMYSVQYYDENEK</sequence>
<evidence type="ECO:0008006" key="4">
    <source>
        <dbReference type="Google" id="ProtNLM"/>
    </source>
</evidence>
<dbReference type="Proteomes" id="UP000181936">
    <property type="component" value="Chromosome"/>
</dbReference>
<dbReference type="RefSeq" id="WP_072580670.1">
    <property type="nucleotide sequence ID" value="NZ_CP016020.1"/>
</dbReference>
<dbReference type="KEGG" id="bwh:A9C19_14650"/>